<protein>
    <submittedName>
        <fullName evidence="1">Uncharacterized protein</fullName>
    </submittedName>
</protein>
<accession>A0ABR4BMA2</accession>
<evidence type="ECO:0000313" key="2">
    <source>
        <dbReference type="Proteomes" id="UP001590951"/>
    </source>
</evidence>
<dbReference type="EMBL" id="JBHFEH010000001">
    <property type="protein sequence ID" value="KAL2058932.1"/>
    <property type="molecule type" value="Genomic_DNA"/>
</dbReference>
<keyword evidence="2" id="KW-1185">Reference proteome</keyword>
<proteinExistence type="predicted"/>
<dbReference type="Proteomes" id="UP001590951">
    <property type="component" value="Unassembled WGS sequence"/>
</dbReference>
<sequence length="106" mass="11864">MGKPGLLPLRCMPQLPDITPHPKAIETMIVFGSLFLKPYSPSLFYRIGATFTAALYDGYSVELLVNKFNNQNSSWCFLALAKVGGDQNAAFRASMLKFDKSRTLQW</sequence>
<gene>
    <name evidence="1" type="ORF">ABVK25_000224</name>
</gene>
<reference evidence="1 2" key="1">
    <citation type="submission" date="2024-09" db="EMBL/GenBank/DDBJ databases">
        <title>Rethinking Asexuality: The Enigmatic Case of Functional Sexual Genes in Lepraria (Stereocaulaceae).</title>
        <authorList>
            <person name="Doellman M."/>
            <person name="Sun Y."/>
            <person name="Barcenas-Pena A."/>
            <person name="Lumbsch H.T."/>
            <person name="Grewe F."/>
        </authorList>
    </citation>
    <scope>NUCLEOTIDE SEQUENCE [LARGE SCALE GENOMIC DNA]</scope>
    <source>
        <strain evidence="1 2">Grewe 0041</strain>
    </source>
</reference>
<evidence type="ECO:0000313" key="1">
    <source>
        <dbReference type="EMBL" id="KAL2058932.1"/>
    </source>
</evidence>
<name>A0ABR4BMA2_9LECA</name>
<organism evidence="1 2">
    <name type="scientific">Lepraria finkii</name>
    <dbReference type="NCBI Taxonomy" id="1340010"/>
    <lineage>
        <taxon>Eukaryota</taxon>
        <taxon>Fungi</taxon>
        <taxon>Dikarya</taxon>
        <taxon>Ascomycota</taxon>
        <taxon>Pezizomycotina</taxon>
        <taxon>Lecanoromycetes</taxon>
        <taxon>OSLEUM clade</taxon>
        <taxon>Lecanoromycetidae</taxon>
        <taxon>Lecanorales</taxon>
        <taxon>Lecanorineae</taxon>
        <taxon>Stereocaulaceae</taxon>
        <taxon>Lepraria</taxon>
    </lineage>
</organism>
<comment type="caution">
    <text evidence="1">The sequence shown here is derived from an EMBL/GenBank/DDBJ whole genome shotgun (WGS) entry which is preliminary data.</text>
</comment>